<dbReference type="Proteomes" id="UP000646426">
    <property type="component" value="Unassembled WGS sequence"/>
</dbReference>
<sequence>MTTKLDKPLRRELEIDDRAYTLTIDADGLRLVEKGRRIGQALKWRDLVSGDAALAAGLAASLQAAGEGR</sequence>
<evidence type="ECO:0000313" key="1">
    <source>
        <dbReference type="EMBL" id="GHA79835.1"/>
    </source>
</evidence>
<dbReference type="RefSeq" id="WP_189455340.1">
    <property type="nucleotide sequence ID" value="NZ_BMYD01000002.1"/>
</dbReference>
<protein>
    <submittedName>
        <fullName evidence="1">Uncharacterized protein</fullName>
    </submittedName>
</protein>
<keyword evidence="2" id="KW-1185">Reference proteome</keyword>
<dbReference type="EMBL" id="BMYD01000002">
    <property type="protein sequence ID" value="GHA79835.1"/>
    <property type="molecule type" value="Genomic_DNA"/>
</dbReference>
<proteinExistence type="predicted"/>
<organism evidence="1 2">
    <name type="scientific">Cognatilysobacter bugurensis</name>
    <dbReference type="NCBI Taxonomy" id="543356"/>
    <lineage>
        <taxon>Bacteria</taxon>
        <taxon>Pseudomonadati</taxon>
        <taxon>Pseudomonadota</taxon>
        <taxon>Gammaproteobacteria</taxon>
        <taxon>Lysobacterales</taxon>
        <taxon>Lysobacteraceae</taxon>
        <taxon>Cognatilysobacter</taxon>
    </lineage>
</organism>
<dbReference type="AlphaFoldDB" id="A0A918SZF4"/>
<gene>
    <name evidence="1" type="ORF">GCM10007067_16760</name>
</gene>
<reference evidence="1" key="2">
    <citation type="submission" date="2020-09" db="EMBL/GenBank/DDBJ databases">
        <authorList>
            <person name="Sun Q."/>
            <person name="Kim S."/>
        </authorList>
    </citation>
    <scope>NUCLEOTIDE SEQUENCE</scope>
    <source>
        <strain evidence="1">KCTC 23077</strain>
    </source>
</reference>
<reference evidence="1" key="1">
    <citation type="journal article" date="2014" name="Int. J. Syst. Evol. Microbiol.">
        <title>Complete genome sequence of Corynebacterium casei LMG S-19264T (=DSM 44701T), isolated from a smear-ripened cheese.</title>
        <authorList>
            <consortium name="US DOE Joint Genome Institute (JGI-PGF)"/>
            <person name="Walter F."/>
            <person name="Albersmeier A."/>
            <person name="Kalinowski J."/>
            <person name="Ruckert C."/>
        </authorList>
    </citation>
    <scope>NUCLEOTIDE SEQUENCE</scope>
    <source>
        <strain evidence="1">KCTC 23077</strain>
    </source>
</reference>
<comment type="caution">
    <text evidence="1">The sequence shown here is derived from an EMBL/GenBank/DDBJ whole genome shotgun (WGS) entry which is preliminary data.</text>
</comment>
<accession>A0A918SZF4</accession>
<evidence type="ECO:0000313" key="2">
    <source>
        <dbReference type="Proteomes" id="UP000646426"/>
    </source>
</evidence>
<name>A0A918SZF4_9GAMM</name>